<evidence type="ECO:0000256" key="9">
    <source>
        <dbReference type="SAM" id="MobiDB-lite"/>
    </source>
</evidence>
<evidence type="ECO:0000256" key="5">
    <source>
        <dbReference type="ARBA" id="ARBA00022786"/>
    </source>
</evidence>
<gene>
    <name evidence="13" type="ORF">MATL_G00001720</name>
</gene>
<dbReference type="PROSITE" id="PS50237">
    <property type="entry name" value="HECT"/>
    <property type="match status" value="1"/>
</dbReference>
<keyword evidence="5 8" id="KW-0833">Ubl conjugation pathway</keyword>
<comment type="caution">
    <text evidence="8">Lacks conserved residue(s) required for the propagation of feature annotation.</text>
</comment>
<dbReference type="CDD" id="cd19756">
    <property type="entry name" value="Bbox2"/>
    <property type="match status" value="1"/>
</dbReference>
<dbReference type="InterPro" id="IPR035983">
    <property type="entry name" value="Hect_E3_ubiquitin_ligase"/>
</dbReference>
<dbReference type="Proteomes" id="UP001046870">
    <property type="component" value="Chromosome 1"/>
</dbReference>
<dbReference type="SUPFAM" id="SSF57845">
    <property type="entry name" value="B-box zinc-binding domain"/>
    <property type="match status" value="1"/>
</dbReference>
<evidence type="ECO:0000256" key="3">
    <source>
        <dbReference type="ARBA" id="ARBA00022723"/>
    </source>
</evidence>
<reference evidence="13" key="1">
    <citation type="submission" date="2021-01" db="EMBL/GenBank/DDBJ databases">
        <authorList>
            <person name="Zahm M."/>
            <person name="Roques C."/>
            <person name="Cabau C."/>
            <person name="Klopp C."/>
            <person name="Donnadieu C."/>
            <person name="Jouanno E."/>
            <person name="Lampietro C."/>
            <person name="Louis A."/>
            <person name="Herpin A."/>
            <person name="Echchiki A."/>
            <person name="Berthelot C."/>
            <person name="Parey E."/>
            <person name="Roest-Crollius H."/>
            <person name="Braasch I."/>
            <person name="Postlethwait J."/>
            <person name="Bobe J."/>
            <person name="Montfort J."/>
            <person name="Bouchez O."/>
            <person name="Begum T."/>
            <person name="Mejri S."/>
            <person name="Adams A."/>
            <person name="Chen W.-J."/>
            <person name="Guiguen Y."/>
        </authorList>
    </citation>
    <scope>NUCLEOTIDE SEQUENCE</scope>
    <source>
        <strain evidence="13">YG-15Mar2019-1</strain>
        <tissue evidence="13">Brain</tissue>
    </source>
</reference>
<dbReference type="PANTHER" id="PTHR24103">
    <property type="entry name" value="E3 UBIQUITIN-PROTEIN LIGASE TRIM"/>
    <property type="match status" value="1"/>
</dbReference>
<evidence type="ECO:0000259" key="10">
    <source>
        <dbReference type="PROSITE" id="PS50089"/>
    </source>
</evidence>
<comment type="caution">
    <text evidence="13">The sequence shown here is derived from an EMBL/GenBank/DDBJ whole genome shotgun (WGS) entry which is preliminary data.</text>
</comment>
<feature type="region of interest" description="Disordered" evidence="9">
    <location>
        <begin position="141"/>
        <end position="163"/>
    </location>
</feature>
<feature type="domain" description="HECT" evidence="12">
    <location>
        <begin position="426"/>
        <end position="473"/>
    </location>
</feature>
<dbReference type="Pfam" id="PF00643">
    <property type="entry name" value="zf-B_box"/>
    <property type="match status" value="1"/>
</dbReference>
<proteinExistence type="inferred from homology"/>
<evidence type="ECO:0000256" key="8">
    <source>
        <dbReference type="PROSITE-ProRule" id="PRU00104"/>
    </source>
</evidence>
<feature type="domain" description="RING-type" evidence="10">
    <location>
        <begin position="14"/>
        <end position="53"/>
    </location>
</feature>
<organism evidence="13 14">
    <name type="scientific">Megalops atlanticus</name>
    <name type="common">Tarpon</name>
    <name type="synonym">Clupea gigantea</name>
    <dbReference type="NCBI Taxonomy" id="7932"/>
    <lineage>
        <taxon>Eukaryota</taxon>
        <taxon>Metazoa</taxon>
        <taxon>Chordata</taxon>
        <taxon>Craniata</taxon>
        <taxon>Vertebrata</taxon>
        <taxon>Euteleostomi</taxon>
        <taxon>Actinopterygii</taxon>
        <taxon>Neopterygii</taxon>
        <taxon>Teleostei</taxon>
        <taxon>Elopiformes</taxon>
        <taxon>Megalopidae</taxon>
        <taxon>Megalops</taxon>
    </lineage>
</organism>
<evidence type="ECO:0000313" key="13">
    <source>
        <dbReference type="EMBL" id="KAG7491296.1"/>
    </source>
</evidence>
<dbReference type="SUPFAM" id="SSF56204">
    <property type="entry name" value="Hect, E3 ligase catalytic domain"/>
    <property type="match status" value="1"/>
</dbReference>
<keyword evidence="4 7" id="KW-0863">Zinc-finger</keyword>
<dbReference type="InterPro" id="IPR000569">
    <property type="entry name" value="HECT_dom"/>
</dbReference>
<dbReference type="PROSITE" id="PS50119">
    <property type="entry name" value="ZF_BBOX"/>
    <property type="match status" value="1"/>
</dbReference>
<comment type="similarity">
    <text evidence="1">Belongs to the TRIM/RBCC family.</text>
</comment>
<protein>
    <submittedName>
        <fullName evidence="13">Uncharacterized protein</fullName>
    </submittedName>
</protein>
<dbReference type="OrthoDB" id="2384350at2759"/>
<evidence type="ECO:0000259" key="12">
    <source>
        <dbReference type="PROSITE" id="PS50237"/>
    </source>
</evidence>
<feature type="region of interest" description="Disordered" evidence="9">
    <location>
        <begin position="293"/>
        <end position="320"/>
    </location>
</feature>
<dbReference type="PROSITE" id="PS50089">
    <property type="entry name" value="ZF_RING_2"/>
    <property type="match status" value="1"/>
</dbReference>
<evidence type="ECO:0000256" key="2">
    <source>
        <dbReference type="ARBA" id="ARBA00022679"/>
    </source>
</evidence>
<accession>A0A9D3QFG1</accession>
<dbReference type="GO" id="GO:0004842">
    <property type="term" value="F:ubiquitin-protein transferase activity"/>
    <property type="evidence" value="ECO:0007669"/>
    <property type="project" value="InterPro"/>
</dbReference>
<evidence type="ECO:0000256" key="1">
    <source>
        <dbReference type="ARBA" id="ARBA00008518"/>
    </source>
</evidence>
<evidence type="ECO:0000256" key="4">
    <source>
        <dbReference type="ARBA" id="ARBA00022771"/>
    </source>
</evidence>
<dbReference type="Pfam" id="PF00097">
    <property type="entry name" value="zf-C3HC4"/>
    <property type="match status" value="1"/>
</dbReference>
<dbReference type="EMBL" id="JAFDVH010000001">
    <property type="protein sequence ID" value="KAG7491296.1"/>
    <property type="molecule type" value="Genomic_DNA"/>
</dbReference>
<dbReference type="AlphaFoldDB" id="A0A9D3QFG1"/>
<name>A0A9D3QFG1_MEGAT</name>
<keyword evidence="3" id="KW-0479">Metal-binding</keyword>
<dbReference type="Gene3D" id="3.30.160.60">
    <property type="entry name" value="Classic Zinc Finger"/>
    <property type="match status" value="1"/>
</dbReference>
<dbReference type="GO" id="GO:0008270">
    <property type="term" value="F:zinc ion binding"/>
    <property type="evidence" value="ECO:0007669"/>
    <property type="project" value="UniProtKB-KW"/>
</dbReference>
<feature type="domain" description="B box-type" evidence="11">
    <location>
        <begin position="76"/>
        <end position="117"/>
    </location>
</feature>
<sequence>MAAKCSGEEDPAVCPACDDLVSELRALWCGHSLCDVCLTRYREQKDALHCPFCWSKYTGEPRPNLAMKEQTLQKLNLELLCNRHLMQFNRYCTDDEQLVCGSCLMDREHSGHDFWAIGKAASQRKREVSVEHEGVPDRLPALPSIFSGRGSSNSGRRRRTPTGKKRIAIKDIVCLPKDTSSTNGRWKVPRGRDREKLSLQGLIGKIHINSAWSPEQVRAEISSLFKDAFGQTDQMEFKFLQCLPGARCLMIPRTSSTFVWNGSEVLSLCGQGALYILSESDLREVEIVLSDDSSAELSPPRTRRRVEAPSNEDSHHSRQKDCVVIAIDPQEVEADQRSGNSSNQFADFVSIPSDEEDEIQEAVLESLHSDDSQIPAFIRPEDSLSPEEISGILTAHSEKVVVPPARRVFISRKAVWDTAIEQFRRRTFTNKQGLINVTFTCDEREEDAIDDGGPRREFFRLLGKAIFEDSGGFQETRNGFVPRLNIALVSNGTFRVIGQMISTILVQGGQPPSFLAPGIVDYFLTGNMTQTQVTYDDIPEVDIRESLSKIEKSNSEAELEEALDGCDWRFSIEGLPSSVTLANKSGFVRCATVYWAIMYRKSCLDELAQGMSHYEIIDLLRRHQGMRVLLDFQRTSIDADTVAGLFRPSYSVIGSNRRIKEELMVVRFKDFLLSIENRELLERLEEHKDLTAKQKEFISILTPAKQQFKDL</sequence>
<dbReference type="InterPro" id="IPR013083">
    <property type="entry name" value="Znf_RING/FYVE/PHD"/>
</dbReference>
<dbReference type="InterPro" id="IPR000315">
    <property type="entry name" value="Znf_B-box"/>
</dbReference>
<dbReference type="Gene3D" id="3.30.40.10">
    <property type="entry name" value="Zinc/RING finger domain, C3HC4 (zinc finger)"/>
    <property type="match status" value="1"/>
</dbReference>
<evidence type="ECO:0000256" key="6">
    <source>
        <dbReference type="ARBA" id="ARBA00022833"/>
    </source>
</evidence>
<evidence type="ECO:0000259" key="11">
    <source>
        <dbReference type="PROSITE" id="PS50119"/>
    </source>
</evidence>
<dbReference type="SUPFAM" id="SSF57850">
    <property type="entry name" value="RING/U-box"/>
    <property type="match status" value="1"/>
</dbReference>
<dbReference type="SMART" id="SM00184">
    <property type="entry name" value="RING"/>
    <property type="match status" value="1"/>
</dbReference>
<dbReference type="InterPro" id="IPR050143">
    <property type="entry name" value="TRIM/RBCC"/>
</dbReference>
<dbReference type="InterPro" id="IPR001841">
    <property type="entry name" value="Znf_RING"/>
</dbReference>
<keyword evidence="6" id="KW-0862">Zinc</keyword>
<dbReference type="PROSITE" id="PS00518">
    <property type="entry name" value="ZF_RING_1"/>
    <property type="match status" value="1"/>
</dbReference>
<evidence type="ECO:0000256" key="7">
    <source>
        <dbReference type="PROSITE-ProRule" id="PRU00024"/>
    </source>
</evidence>
<dbReference type="InterPro" id="IPR018957">
    <property type="entry name" value="Znf_C3HC4_RING-type"/>
</dbReference>
<dbReference type="InterPro" id="IPR017907">
    <property type="entry name" value="Znf_RING_CS"/>
</dbReference>
<keyword evidence="2" id="KW-0808">Transferase</keyword>
<dbReference type="Gene3D" id="3.90.1750.10">
    <property type="entry name" value="Hect, E3 ligase catalytic domains"/>
    <property type="match status" value="1"/>
</dbReference>
<keyword evidence="14" id="KW-1185">Reference proteome</keyword>
<evidence type="ECO:0000313" key="14">
    <source>
        <dbReference type="Proteomes" id="UP001046870"/>
    </source>
</evidence>